<evidence type="ECO:0008006" key="4">
    <source>
        <dbReference type="Google" id="ProtNLM"/>
    </source>
</evidence>
<proteinExistence type="predicted"/>
<feature type="region of interest" description="Disordered" evidence="1">
    <location>
        <begin position="131"/>
        <end position="164"/>
    </location>
</feature>
<reference evidence="2 3" key="1">
    <citation type="submission" date="2024-04" db="EMBL/GenBank/DDBJ databases">
        <title>Genome assembly C_amara_ONT_v2.</title>
        <authorList>
            <person name="Yant L."/>
            <person name="Moore C."/>
            <person name="Slenker M."/>
        </authorList>
    </citation>
    <scope>NUCLEOTIDE SEQUENCE [LARGE SCALE GENOMIC DNA]</scope>
    <source>
        <tissue evidence="2">Leaf</tissue>
    </source>
</reference>
<feature type="compositionally biased region" description="Polar residues" evidence="1">
    <location>
        <begin position="226"/>
        <end position="247"/>
    </location>
</feature>
<feature type="region of interest" description="Disordered" evidence="1">
    <location>
        <begin position="213"/>
        <end position="280"/>
    </location>
</feature>
<accession>A0ABD1AV80</accession>
<sequence>MFVAKWQPGLTQMKLELTSAPVWLELRNVPLHNFNSDGLEYIAGQVGHHLDLHPSIANLTNLEVAKVLTIIDPRKPLPEAVNVNCSTGEIVRILTSSPWMPPICSHCKGICHNIKLCPSAPITCTGCSSTGHNTKQCPRARVEGGKNKTKSKRRASKEPPLDKAKVRVKDPIIAPNVAMPVEKKLPITTPEYNTPIKLVTIGESSTTVCLNLGKEKSPFTPKDATISGSGSATPEKTEANTIKNNPPSEDGNGLEDDQGFVEVVSKRQLRSTRGRGPKPT</sequence>
<name>A0ABD1AV80_CARAN</name>
<evidence type="ECO:0000313" key="2">
    <source>
        <dbReference type="EMBL" id="KAL1202741.1"/>
    </source>
</evidence>
<dbReference type="Proteomes" id="UP001558713">
    <property type="component" value="Unassembled WGS sequence"/>
</dbReference>
<dbReference type="InterPro" id="IPR040256">
    <property type="entry name" value="At4g02000-like"/>
</dbReference>
<gene>
    <name evidence="2" type="ORF">V5N11_031370</name>
</gene>
<evidence type="ECO:0000313" key="3">
    <source>
        <dbReference type="Proteomes" id="UP001558713"/>
    </source>
</evidence>
<feature type="compositionally biased region" description="Basic residues" evidence="1">
    <location>
        <begin position="267"/>
        <end position="280"/>
    </location>
</feature>
<keyword evidence="3" id="KW-1185">Reference proteome</keyword>
<dbReference type="EMBL" id="JBANAX010000570">
    <property type="protein sequence ID" value="KAL1202741.1"/>
    <property type="molecule type" value="Genomic_DNA"/>
</dbReference>
<dbReference type="PANTHER" id="PTHR31286:SF55">
    <property type="entry name" value="DUF4283 DOMAIN-CONTAINING PROTEIN"/>
    <property type="match status" value="1"/>
</dbReference>
<dbReference type="AlphaFoldDB" id="A0ABD1AV80"/>
<protein>
    <recommendedName>
        <fullName evidence="4">CCHC-type domain-containing protein</fullName>
    </recommendedName>
</protein>
<dbReference type="PANTHER" id="PTHR31286">
    <property type="entry name" value="GLYCINE-RICH CELL WALL STRUCTURAL PROTEIN 1.8-LIKE"/>
    <property type="match status" value="1"/>
</dbReference>
<organism evidence="2 3">
    <name type="scientific">Cardamine amara subsp. amara</name>
    <dbReference type="NCBI Taxonomy" id="228776"/>
    <lineage>
        <taxon>Eukaryota</taxon>
        <taxon>Viridiplantae</taxon>
        <taxon>Streptophyta</taxon>
        <taxon>Embryophyta</taxon>
        <taxon>Tracheophyta</taxon>
        <taxon>Spermatophyta</taxon>
        <taxon>Magnoliopsida</taxon>
        <taxon>eudicotyledons</taxon>
        <taxon>Gunneridae</taxon>
        <taxon>Pentapetalae</taxon>
        <taxon>rosids</taxon>
        <taxon>malvids</taxon>
        <taxon>Brassicales</taxon>
        <taxon>Brassicaceae</taxon>
        <taxon>Cardamineae</taxon>
        <taxon>Cardamine</taxon>
    </lineage>
</organism>
<comment type="caution">
    <text evidence="2">The sequence shown here is derived from an EMBL/GenBank/DDBJ whole genome shotgun (WGS) entry which is preliminary data.</text>
</comment>
<evidence type="ECO:0000256" key="1">
    <source>
        <dbReference type="SAM" id="MobiDB-lite"/>
    </source>
</evidence>